<keyword evidence="1" id="KW-1133">Transmembrane helix</keyword>
<feature type="non-terminal residue" evidence="2">
    <location>
        <position position="82"/>
    </location>
</feature>
<sequence length="82" mass="8700">MKIVKLFCDRAMGLFSIGVLYGLLLCLTADMPVCNIAAWVVTGLFLLAFAVRLIVVLSCKDAKTLAVRDGGGDGFSFSAVVL</sequence>
<evidence type="ECO:0000256" key="1">
    <source>
        <dbReference type="SAM" id="Phobius"/>
    </source>
</evidence>
<reference evidence="2" key="2">
    <citation type="journal article" date="2021" name="PeerJ">
        <title>Extensive microbial diversity within the chicken gut microbiome revealed by metagenomics and culture.</title>
        <authorList>
            <person name="Gilroy R."/>
            <person name="Ravi A."/>
            <person name="Getino M."/>
            <person name="Pursley I."/>
            <person name="Horton D.L."/>
            <person name="Alikhan N.F."/>
            <person name="Baker D."/>
            <person name="Gharbi K."/>
            <person name="Hall N."/>
            <person name="Watson M."/>
            <person name="Adriaenssens E.M."/>
            <person name="Foster-Nyarko E."/>
            <person name="Jarju S."/>
            <person name="Secka A."/>
            <person name="Antonio M."/>
            <person name="Oren A."/>
            <person name="Chaudhuri R.R."/>
            <person name="La Ragione R."/>
            <person name="Hildebrand F."/>
            <person name="Pallen M.J."/>
        </authorList>
    </citation>
    <scope>NUCLEOTIDE SEQUENCE</scope>
    <source>
        <strain evidence="2">B3-2255</strain>
    </source>
</reference>
<dbReference type="EMBL" id="JADILY010000168">
    <property type="protein sequence ID" value="MBO8482452.1"/>
    <property type="molecule type" value="Genomic_DNA"/>
</dbReference>
<name>A0A9D9J073_9BACT</name>
<dbReference type="AlphaFoldDB" id="A0A9D9J073"/>
<feature type="transmembrane region" description="Helical" evidence="1">
    <location>
        <begin position="36"/>
        <end position="55"/>
    </location>
</feature>
<protein>
    <submittedName>
        <fullName evidence="2">Uncharacterized protein</fullName>
    </submittedName>
</protein>
<organism evidence="2 3">
    <name type="scientific">Candidatus Merdivivens faecigallinarum</name>
    <dbReference type="NCBI Taxonomy" id="2840871"/>
    <lineage>
        <taxon>Bacteria</taxon>
        <taxon>Pseudomonadati</taxon>
        <taxon>Bacteroidota</taxon>
        <taxon>Bacteroidia</taxon>
        <taxon>Bacteroidales</taxon>
        <taxon>Muribaculaceae</taxon>
        <taxon>Muribaculaceae incertae sedis</taxon>
        <taxon>Candidatus Merdivivens</taxon>
    </lineage>
</organism>
<gene>
    <name evidence="2" type="ORF">IAC87_07925</name>
</gene>
<evidence type="ECO:0000313" key="3">
    <source>
        <dbReference type="Proteomes" id="UP000823772"/>
    </source>
</evidence>
<reference evidence="2" key="1">
    <citation type="submission" date="2020-10" db="EMBL/GenBank/DDBJ databases">
        <authorList>
            <person name="Gilroy R."/>
        </authorList>
    </citation>
    <scope>NUCLEOTIDE SEQUENCE</scope>
    <source>
        <strain evidence="2">B3-2255</strain>
    </source>
</reference>
<comment type="caution">
    <text evidence="2">The sequence shown here is derived from an EMBL/GenBank/DDBJ whole genome shotgun (WGS) entry which is preliminary data.</text>
</comment>
<evidence type="ECO:0000313" key="2">
    <source>
        <dbReference type="EMBL" id="MBO8482452.1"/>
    </source>
</evidence>
<dbReference type="Proteomes" id="UP000823772">
    <property type="component" value="Unassembled WGS sequence"/>
</dbReference>
<proteinExistence type="predicted"/>
<keyword evidence="1" id="KW-0812">Transmembrane</keyword>
<keyword evidence="1" id="KW-0472">Membrane</keyword>
<feature type="transmembrane region" description="Helical" evidence="1">
    <location>
        <begin position="12"/>
        <end position="30"/>
    </location>
</feature>
<accession>A0A9D9J073</accession>